<evidence type="ECO:0000313" key="3">
    <source>
        <dbReference type="Proteomes" id="UP000286097"/>
    </source>
</evidence>
<dbReference type="AlphaFoldDB" id="A0A3R7XQL4"/>
<feature type="region of interest" description="Disordered" evidence="1">
    <location>
        <begin position="360"/>
        <end position="382"/>
    </location>
</feature>
<evidence type="ECO:0000313" key="2">
    <source>
        <dbReference type="EMBL" id="RQM11026.1"/>
    </source>
</evidence>
<dbReference type="VEuPathDB" id="FungiDB:DD237_008440"/>
<gene>
    <name evidence="2" type="ORF">DD237_008440</name>
</gene>
<dbReference type="EMBL" id="QKXF01000490">
    <property type="protein sequence ID" value="RQM11026.1"/>
    <property type="molecule type" value="Genomic_DNA"/>
</dbReference>
<accession>A0A3R7XQL4</accession>
<feature type="compositionally biased region" description="Polar residues" evidence="1">
    <location>
        <begin position="284"/>
        <end position="296"/>
    </location>
</feature>
<feature type="region of interest" description="Disordered" evidence="1">
    <location>
        <begin position="284"/>
        <end position="303"/>
    </location>
</feature>
<protein>
    <submittedName>
        <fullName evidence="2">Uncharacterized protein</fullName>
    </submittedName>
</protein>
<name>A0A3R7XQL4_9STRA</name>
<evidence type="ECO:0000256" key="1">
    <source>
        <dbReference type="SAM" id="MobiDB-lite"/>
    </source>
</evidence>
<sequence length="382" mass="42623">MPLTAHIRSNHPKLVCLQANKTTNSQAQQFNASSPSFASRMIQFVFHRKRRITDQRSKSWSGPQGSAPACHKASANIAIVRGLSCSAPSAVRSTESARVQRSQSEGALDSGCNEAPWRQLQSRCANCERLFFTSLSSLAGAAGRFCSLDCKTNLEYMNQLQEVMDAQTWESSDSTCGWTDENEDEDEDIMPLTARIRSNHPKPLCRKVNKTTNSRAQQFNASSPSFASRLIQFVFHRKRRIADQRSKSWSRPQGSAPACHQASANVAISRVHCCSVPSAVRSTESVRVQRSQSQGAPDSGYNEAPWRQLQSRCSNCERLFFTSLSSIVGAAGRFCSMDCKTHLEYMNQLQEVMDAQTWESSDSTCGWTDEDEDEDVERDHQI</sequence>
<organism evidence="2 3">
    <name type="scientific">Peronospora effusa</name>
    <dbReference type="NCBI Taxonomy" id="542832"/>
    <lineage>
        <taxon>Eukaryota</taxon>
        <taxon>Sar</taxon>
        <taxon>Stramenopiles</taxon>
        <taxon>Oomycota</taxon>
        <taxon>Peronosporomycetes</taxon>
        <taxon>Peronosporales</taxon>
        <taxon>Peronosporaceae</taxon>
        <taxon>Peronospora</taxon>
    </lineage>
</organism>
<proteinExistence type="predicted"/>
<comment type="caution">
    <text evidence="2">The sequence shown here is derived from an EMBL/GenBank/DDBJ whole genome shotgun (WGS) entry which is preliminary data.</text>
</comment>
<reference evidence="2 3" key="1">
    <citation type="submission" date="2018-06" db="EMBL/GenBank/DDBJ databases">
        <title>Comparative genomics of downy mildews reveals potential adaptations to biotrophy.</title>
        <authorList>
            <person name="Fletcher K."/>
            <person name="Klosterman S.J."/>
            <person name="Derevnina L."/>
            <person name="Martin F."/>
            <person name="Koike S."/>
            <person name="Reyes Chin-Wo S."/>
            <person name="Mou B."/>
            <person name="Michelmore R."/>
        </authorList>
    </citation>
    <scope>NUCLEOTIDE SEQUENCE [LARGE SCALE GENOMIC DNA]</scope>
    <source>
        <strain evidence="2 3">R13</strain>
    </source>
</reference>
<dbReference type="Proteomes" id="UP000286097">
    <property type="component" value="Unassembled WGS sequence"/>
</dbReference>